<organism evidence="2 3">
    <name type="scientific">Capsicum baccatum</name>
    <name type="common">Peruvian pepper</name>
    <dbReference type="NCBI Taxonomy" id="33114"/>
    <lineage>
        <taxon>Eukaryota</taxon>
        <taxon>Viridiplantae</taxon>
        <taxon>Streptophyta</taxon>
        <taxon>Embryophyta</taxon>
        <taxon>Tracheophyta</taxon>
        <taxon>Spermatophyta</taxon>
        <taxon>Magnoliopsida</taxon>
        <taxon>eudicotyledons</taxon>
        <taxon>Gunneridae</taxon>
        <taxon>Pentapetalae</taxon>
        <taxon>asterids</taxon>
        <taxon>lamiids</taxon>
        <taxon>Solanales</taxon>
        <taxon>Solanaceae</taxon>
        <taxon>Solanoideae</taxon>
        <taxon>Capsiceae</taxon>
        <taxon>Capsicum</taxon>
    </lineage>
</organism>
<evidence type="ECO:0000313" key="3">
    <source>
        <dbReference type="Proteomes" id="UP000224567"/>
    </source>
</evidence>
<proteinExistence type="predicted"/>
<accession>A0A2G2XBQ6</accession>
<comment type="caution">
    <text evidence="2">The sequence shown here is derived from an EMBL/GenBank/DDBJ whole genome shotgun (WGS) entry which is preliminary data.</text>
</comment>
<feature type="region of interest" description="Disordered" evidence="1">
    <location>
        <begin position="1"/>
        <end position="70"/>
    </location>
</feature>
<dbReference type="OrthoDB" id="1305605at2759"/>
<reference evidence="2 3" key="1">
    <citation type="journal article" date="2017" name="Genome Biol.">
        <title>New reference genome sequences of hot pepper reveal the massive evolution of plant disease-resistance genes by retroduplication.</title>
        <authorList>
            <person name="Kim S."/>
            <person name="Park J."/>
            <person name="Yeom S.I."/>
            <person name="Kim Y.M."/>
            <person name="Seo E."/>
            <person name="Kim K.T."/>
            <person name="Kim M.S."/>
            <person name="Lee J.M."/>
            <person name="Cheong K."/>
            <person name="Shin H.S."/>
            <person name="Kim S.B."/>
            <person name="Han K."/>
            <person name="Lee J."/>
            <person name="Park M."/>
            <person name="Lee H.A."/>
            <person name="Lee H.Y."/>
            <person name="Lee Y."/>
            <person name="Oh S."/>
            <person name="Lee J.H."/>
            <person name="Choi E."/>
            <person name="Choi E."/>
            <person name="Lee S.E."/>
            <person name="Jeon J."/>
            <person name="Kim H."/>
            <person name="Choi G."/>
            <person name="Song H."/>
            <person name="Lee J."/>
            <person name="Lee S.C."/>
            <person name="Kwon J.K."/>
            <person name="Lee H.Y."/>
            <person name="Koo N."/>
            <person name="Hong Y."/>
            <person name="Kim R.W."/>
            <person name="Kang W.H."/>
            <person name="Huh J.H."/>
            <person name="Kang B.C."/>
            <person name="Yang T.J."/>
            <person name="Lee Y.H."/>
            <person name="Bennetzen J.L."/>
            <person name="Choi D."/>
        </authorList>
    </citation>
    <scope>NUCLEOTIDE SEQUENCE [LARGE SCALE GENOMIC DNA]</scope>
    <source>
        <strain evidence="3">cv. PBC81</strain>
    </source>
</reference>
<evidence type="ECO:0000256" key="1">
    <source>
        <dbReference type="SAM" id="MobiDB-lite"/>
    </source>
</evidence>
<dbReference type="Proteomes" id="UP000224567">
    <property type="component" value="Unassembled WGS sequence"/>
</dbReference>
<gene>
    <name evidence="2" type="ORF">CQW23_03420</name>
</gene>
<evidence type="ECO:0000313" key="2">
    <source>
        <dbReference type="EMBL" id="PHT54934.1"/>
    </source>
</evidence>
<keyword evidence="3" id="KW-1185">Reference proteome</keyword>
<dbReference type="EMBL" id="MLFT02000002">
    <property type="protein sequence ID" value="PHT54934.1"/>
    <property type="molecule type" value="Genomic_DNA"/>
</dbReference>
<dbReference type="AlphaFoldDB" id="A0A2G2XBQ6"/>
<feature type="compositionally biased region" description="Low complexity" evidence="1">
    <location>
        <begin position="37"/>
        <end position="54"/>
    </location>
</feature>
<protein>
    <submittedName>
        <fullName evidence="2">Uncharacterized protein</fullName>
    </submittedName>
</protein>
<name>A0A2G2XBQ6_CAPBA</name>
<reference evidence="3" key="2">
    <citation type="journal article" date="2017" name="J. Anim. Genet.">
        <title>Multiple reference genome sequences of hot pepper reveal the massive evolution of plant disease resistance genes by retroduplication.</title>
        <authorList>
            <person name="Kim S."/>
            <person name="Park J."/>
            <person name="Yeom S.-I."/>
            <person name="Kim Y.-M."/>
            <person name="Seo E."/>
            <person name="Kim K.-T."/>
            <person name="Kim M.-S."/>
            <person name="Lee J.M."/>
            <person name="Cheong K."/>
            <person name="Shin H.-S."/>
            <person name="Kim S.-B."/>
            <person name="Han K."/>
            <person name="Lee J."/>
            <person name="Park M."/>
            <person name="Lee H.-A."/>
            <person name="Lee H.-Y."/>
            <person name="Lee Y."/>
            <person name="Oh S."/>
            <person name="Lee J.H."/>
            <person name="Choi E."/>
            <person name="Choi E."/>
            <person name="Lee S.E."/>
            <person name="Jeon J."/>
            <person name="Kim H."/>
            <person name="Choi G."/>
            <person name="Song H."/>
            <person name="Lee J."/>
            <person name="Lee S.-C."/>
            <person name="Kwon J.-K."/>
            <person name="Lee H.-Y."/>
            <person name="Koo N."/>
            <person name="Hong Y."/>
            <person name="Kim R.W."/>
            <person name="Kang W.-H."/>
            <person name="Huh J.H."/>
            <person name="Kang B.-C."/>
            <person name="Yang T.-J."/>
            <person name="Lee Y.-H."/>
            <person name="Bennetzen J.L."/>
            <person name="Choi D."/>
        </authorList>
    </citation>
    <scope>NUCLEOTIDE SEQUENCE [LARGE SCALE GENOMIC DNA]</scope>
    <source>
        <strain evidence="3">cv. PBC81</strain>
    </source>
</reference>
<sequence>MPVNAKSSNRRLAGRPSNAHSAPRCSGRPANAHSAPTTLGATATQSTTQQSTSGIGNQKRKTSTTLRGGVNLAYKRQGKRRQKKQYGNTDRVLHSPTLICSVPTNIDLGFKPNGLRWKAMPDFSLETDASGIGIGAMAMEQ</sequence>